<dbReference type="Proteomes" id="UP000266649">
    <property type="component" value="Unassembled WGS sequence"/>
</dbReference>
<evidence type="ECO:0000259" key="6">
    <source>
        <dbReference type="Pfam" id="PF00496"/>
    </source>
</evidence>
<keyword evidence="4 5" id="KW-0732">Signal</keyword>
<evidence type="ECO:0000256" key="5">
    <source>
        <dbReference type="SAM" id="SignalP"/>
    </source>
</evidence>
<dbReference type="Gene3D" id="3.10.105.10">
    <property type="entry name" value="Dipeptide-binding Protein, Domain 3"/>
    <property type="match status" value="1"/>
</dbReference>
<evidence type="ECO:0000313" key="7">
    <source>
        <dbReference type="EMBL" id="RID89825.1"/>
    </source>
</evidence>
<evidence type="ECO:0000256" key="2">
    <source>
        <dbReference type="ARBA" id="ARBA00005695"/>
    </source>
</evidence>
<dbReference type="GO" id="GO:0030288">
    <property type="term" value="C:outer membrane-bounded periplasmic space"/>
    <property type="evidence" value="ECO:0007669"/>
    <property type="project" value="UniProtKB-ARBA"/>
</dbReference>
<comment type="similarity">
    <text evidence="2">Belongs to the bacterial solute-binding protein 5 family.</text>
</comment>
<keyword evidence="3" id="KW-0813">Transport</keyword>
<evidence type="ECO:0000256" key="3">
    <source>
        <dbReference type="ARBA" id="ARBA00022448"/>
    </source>
</evidence>
<dbReference type="PIRSF" id="PIRSF002741">
    <property type="entry name" value="MppA"/>
    <property type="match status" value="1"/>
</dbReference>
<dbReference type="Gene3D" id="3.90.76.10">
    <property type="entry name" value="Dipeptide-binding Protein, Domain 1"/>
    <property type="match status" value="1"/>
</dbReference>
<evidence type="ECO:0000256" key="4">
    <source>
        <dbReference type="ARBA" id="ARBA00022729"/>
    </source>
</evidence>
<dbReference type="GO" id="GO:0043190">
    <property type="term" value="C:ATP-binding cassette (ABC) transporter complex"/>
    <property type="evidence" value="ECO:0007669"/>
    <property type="project" value="InterPro"/>
</dbReference>
<feature type="signal peptide" evidence="5">
    <location>
        <begin position="1"/>
        <end position="23"/>
    </location>
</feature>
<dbReference type="Gene3D" id="3.40.190.10">
    <property type="entry name" value="Periplasmic binding protein-like II"/>
    <property type="match status" value="1"/>
</dbReference>
<dbReference type="OrthoDB" id="9803988at2"/>
<dbReference type="GO" id="GO:1904680">
    <property type="term" value="F:peptide transmembrane transporter activity"/>
    <property type="evidence" value="ECO:0007669"/>
    <property type="project" value="TreeGrafter"/>
</dbReference>
<accession>A0A398BH86</accession>
<reference evidence="7 8" key="1">
    <citation type="submission" date="2018-09" db="EMBL/GenBank/DDBJ databases">
        <title>Gemmobacter lutimaris sp. nov., a marine bacterium isolated from tidal flat.</title>
        <authorList>
            <person name="Lee D.W."/>
            <person name="Yoo Y."/>
            <person name="Kim J.-J."/>
            <person name="Kim B.S."/>
        </authorList>
    </citation>
    <scope>NUCLEOTIDE SEQUENCE [LARGE SCALE GENOMIC DNA]</scope>
    <source>
        <strain evidence="7 8">YJ-T1-11</strain>
    </source>
</reference>
<gene>
    <name evidence="7" type="ORF">D2N39_21295</name>
</gene>
<dbReference type="SUPFAM" id="SSF53850">
    <property type="entry name" value="Periplasmic binding protein-like II"/>
    <property type="match status" value="1"/>
</dbReference>
<dbReference type="EMBL" id="QXXQ01000023">
    <property type="protein sequence ID" value="RID89825.1"/>
    <property type="molecule type" value="Genomic_DNA"/>
</dbReference>
<dbReference type="InterPro" id="IPR039424">
    <property type="entry name" value="SBP_5"/>
</dbReference>
<dbReference type="PROSITE" id="PS51257">
    <property type="entry name" value="PROKAR_LIPOPROTEIN"/>
    <property type="match status" value="1"/>
</dbReference>
<dbReference type="Pfam" id="PF00496">
    <property type="entry name" value="SBP_bac_5"/>
    <property type="match status" value="1"/>
</dbReference>
<dbReference type="AlphaFoldDB" id="A0A398BH86"/>
<evidence type="ECO:0000256" key="1">
    <source>
        <dbReference type="ARBA" id="ARBA00004418"/>
    </source>
</evidence>
<dbReference type="RefSeq" id="WP_119136765.1">
    <property type="nucleotide sequence ID" value="NZ_QXXQ01000023.1"/>
</dbReference>
<proteinExistence type="inferred from homology"/>
<dbReference type="PANTHER" id="PTHR30290">
    <property type="entry name" value="PERIPLASMIC BINDING COMPONENT OF ABC TRANSPORTER"/>
    <property type="match status" value="1"/>
</dbReference>
<sequence length="521" mass="57538">MTSLKASLLSCVALACFAGDASAQTLRWGAARDINSLDPYSYGSTFTISFLNHVYEGLVRYNDKLEIEPALATEWEVLPGNVWRFKLRQGVKFHDGAEFTADDVVASLTRVSHPDSPLRGNLPAYVSSAKVDDYTVDITVNGTYPLLLNDLTNIHMFDAGWLKDHNAEVPTDVAKKVEGYPTFNANGTGPFSVESRVPDSKTVLVVNEGWWDTPQHNLKRIEFTPIASDATRVAALLSGEIDFTEKAPIQDLPRLESTPTVKVLEGSELRTIMFGFTFADKLHNGQPNLFKDKKMREAVAAAIDLDLIQKKVMRGKSRNAGTVVAPAIPGYDAALDTPNAYDPEKAAALIKELGAEGYEFEIVCANDVWLNEEEICNALVSMLTRAGLKPTLSIGPNAVQQIKQTNGEADMFSFGWANEPMLDSYSILLQVFHSKSDNAGVFNWGGWVYPDLDKLVDAASTELDRAKRLAMQSEALKIVKDELIMLPFHQQPMAWATSDKVESVVQLSDNKGRHWMTRMAE</sequence>
<keyword evidence="8" id="KW-1185">Reference proteome</keyword>
<dbReference type="CDD" id="cd08498">
    <property type="entry name" value="PBP2_NikA_DppA_OppA_like_2"/>
    <property type="match status" value="1"/>
</dbReference>
<dbReference type="PANTHER" id="PTHR30290:SF9">
    <property type="entry name" value="OLIGOPEPTIDE-BINDING PROTEIN APPA"/>
    <property type="match status" value="1"/>
</dbReference>
<feature type="chain" id="PRO_5017366105" evidence="5">
    <location>
        <begin position="24"/>
        <end position="521"/>
    </location>
</feature>
<dbReference type="InterPro" id="IPR000914">
    <property type="entry name" value="SBP_5_dom"/>
</dbReference>
<evidence type="ECO:0000313" key="8">
    <source>
        <dbReference type="Proteomes" id="UP000266649"/>
    </source>
</evidence>
<comment type="subcellular location">
    <subcellularLocation>
        <location evidence="1">Periplasm</location>
    </subcellularLocation>
</comment>
<feature type="domain" description="Solute-binding protein family 5" evidence="6">
    <location>
        <begin position="66"/>
        <end position="436"/>
    </location>
</feature>
<organism evidence="7 8">
    <name type="scientific">Gemmobacter lutimaris</name>
    <dbReference type="NCBI Taxonomy" id="2306023"/>
    <lineage>
        <taxon>Bacteria</taxon>
        <taxon>Pseudomonadati</taxon>
        <taxon>Pseudomonadota</taxon>
        <taxon>Alphaproteobacteria</taxon>
        <taxon>Rhodobacterales</taxon>
        <taxon>Paracoccaceae</taxon>
        <taxon>Gemmobacter</taxon>
    </lineage>
</organism>
<protein>
    <submittedName>
        <fullName evidence="7">ABC transporter substrate-binding protein</fullName>
    </submittedName>
</protein>
<dbReference type="GO" id="GO:0015833">
    <property type="term" value="P:peptide transport"/>
    <property type="evidence" value="ECO:0007669"/>
    <property type="project" value="TreeGrafter"/>
</dbReference>
<dbReference type="InterPro" id="IPR030678">
    <property type="entry name" value="Peptide/Ni-bd"/>
</dbReference>
<name>A0A398BH86_9RHOB</name>
<comment type="caution">
    <text evidence="7">The sequence shown here is derived from an EMBL/GenBank/DDBJ whole genome shotgun (WGS) entry which is preliminary data.</text>
</comment>